<evidence type="ECO:0000313" key="4">
    <source>
        <dbReference type="EMBL" id="GID51935.1"/>
    </source>
</evidence>
<dbReference type="PANTHER" id="PTHR30055:SF235">
    <property type="entry name" value="TRANSCRIPTIONAL REGULATORY PROTEIN"/>
    <property type="match status" value="1"/>
</dbReference>
<proteinExistence type="predicted"/>
<dbReference type="Pfam" id="PF00440">
    <property type="entry name" value="TetR_N"/>
    <property type="match status" value="1"/>
</dbReference>
<evidence type="ECO:0000256" key="2">
    <source>
        <dbReference type="PROSITE-ProRule" id="PRU00335"/>
    </source>
</evidence>
<feature type="DNA-binding region" description="H-T-H motif" evidence="2">
    <location>
        <begin position="35"/>
        <end position="54"/>
    </location>
</feature>
<dbReference type="PRINTS" id="PR00455">
    <property type="entry name" value="HTHTETR"/>
</dbReference>
<dbReference type="RefSeq" id="WP_203792757.1">
    <property type="nucleotide sequence ID" value="NZ_BAAAQE010000090.1"/>
</dbReference>
<dbReference type="Pfam" id="PF17920">
    <property type="entry name" value="TetR_C_16"/>
    <property type="match status" value="1"/>
</dbReference>
<dbReference type="PANTHER" id="PTHR30055">
    <property type="entry name" value="HTH-TYPE TRANSCRIPTIONAL REGULATOR RUTR"/>
    <property type="match status" value="1"/>
</dbReference>
<dbReference type="InterPro" id="IPR041678">
    <property type="entry name" value="TetR_C_16"/>
</dbReference>
<dbReference type="Gene3D" id="1.10.10.60">
    <property type="entry name" value="Homeodomain-like"/>
    <property type="match status" value="1"/>
</dbReference>
<dbReference type="InterPro" id="IPR009057">
    <property type="entry name" value="Homeodomain-like_sf"/>
</dbReference>
<evidence type="ECO:0000259" key="3">
    <source>
        <dbReference type="PROSITE" id="PS50977"/>
    </source>
</evidence>
<dbReference type="SUPFAM" id="SSF46689">
    <property type="entry name" value="Homeodomain-like"/>
    <property type="match status" value="1"/>
</dbReference>
<dbReference type="InterPro" id="IPR050109">
    <property type="entry name" value="HTH-type_TetR-like_transc_reg"/>
</dbReference>
<keyword evidence="1 2" id="KW-0238">DNA-binding</keyword>
<evidence type="ECO:0000256" key="1">
    <source>
        <dbReference type="ARBA" id="ARBA00023125"/>
    </source>
</evidence>
<evidence type="ECO:0000313" key="5">
    <source>
        <dbReference type="Proteomes" id="UP000612282"/>
    </source>
</evidence>
<dbReference type="InterPro" id="IPR036271">
    <property type="entry name" value="Tet_transcr_reg_TetR-rel_C_sf"/>
</dbReference>
<dbReference type="PROSITE" id="PS50977">
    <property type="entry name" value="HTH_TETR_2"/>
    <property type="match status" value="1"/>
</dbReference>
<keyword evidence="5" id="KW-1185">Reference proteome</keyword>
<comment type="caution">
    <text evidence="4">The sequence shown here is derived from an EMBL/GenBank/DDBJ whole genome shotgun (WGS) entry which is preliminary data.</text>
</comment>
<sequence length="212" mass="22513">MVRRTGRRPGNPDTREVILTAAREAFAEKGFDGASIRAIATGAGVDPALVHHYFGTKDKLFLAAMNSPLDPLDVLDEATAGGRDEMGARVVRAFLRIWDGPRGAAGVALLRSAVGTEWTTRLFREFVLTQVLRRAVPKLGLDPGEGGLRMTLAGSQLVGLAMARYVIKVEPLASASPDAIVAAMGPTVQRYLVDDLPGVFPGLQPGDDAGDH</sequence>
<name>A0ABQ3X081_9ACTN</name>
<dbReference type="EMBL" id="BOMG01000006">
    <property type="protein sequence ID" value="GID51935.1"/>
    <property type="molecule type" value="Genomic_DNA"/>
</dbReference>
<dbReference type="SUPFAM" id="SSF48498">
    <property type="entry name" value="Tetracyclin repressor-like, C-terminal domain"/>
    <property type="match status" value="1"/>
</dbReference>
<feature type="domain" description="HTH tetR-type" evidence="3">
    <location>
        <begin position="12"/>
        <end position="72"/>
    </location>
</feature>
<protein>
    <submittedName>
        <fullName evidence="4">TetR family transcriptional regulator</fullName>
    </submittedName>
</protein>
<dbReference type="InterPro" id="IPR001647">
    <property type="entry name" value="HTH_TetR"/>
</dbReference>
<accession>A0ABQ3X081</accession>
<reference evidence="4 5" key="1">
    <citation type="submission" date="2021-01" db="EMBL/GenBank/DDBJ databases">
        <title>Whole genome shotgun sequence of Actinoplanes couchii NBRC 106145.</title>
        <authorList>
            <person name="Komaki H."/>
            <person name="Tamura T."/>
        </authorList>
    </citation>
    <scope>NUCLEOTIDE SEQUENCE [LARGE SCALE GENOMIC DNA]</scope>
    <source>
        <strain evidence="4 5">NBRC 106145</strain>
    </source>
</reference>
<gene>
    <name evidence="4" type="ORF">Aco03nite_003390</name>
</gene>
<dbReference type="Gene3D" id="1.10.357.10">
    <property type="entry name" value="Tetracycline Repressor, domain 2"/>
    <property type="match status" value="1"/>
</dbReference>
<dbReference type="Proteomes" id="UP000612282">
    <property type="component" value="Unassembled WGS sequence"/>
</dbReference>
<organism evidence="4 5">
    <name type="scientific">Actinoplanes couchii</name>
    <dbReference type="NCBI Taxonomy" id="403638"/>
    <lineage>
        <taxon>Bacteria</taxon>
        <taxon>Bacillati</taxon>
        <taxon>Actinomycetota</taxon>
        <taxon>Actinomycetes</taxon>
        <taxon>Micromonosporales</taxon>
        <taxon>Micromonosporaceae</taxon>
        <taxon>Actinoplanes</taxon>
    </lineage>
</organism>